<keyword evidence="4 7" id="KW-1133">Transmembrane helix</keyword>
<proteinExistence type="predicted"/>
<evidence type="ECO:0000313" key="11">
    <source>
        <dbReference type="Proteomes" id="UP000693970"/>
    </source>
</evidence>
<keyword evidence="3 7" id="KW-0812">Transmembrane</keyword>
<feature type="transmembrane region" description="Helical" evidence="7">
    <location>
        <begin position="602"/>
        <end position="618"/>
    </location>
</feature>
<evidence type="ECO:0000256" key="1">
    <source>
        <dbReference type="ARBA" id="ARBA00004651"/>
    </source>
</evidence>
<dbReference type="OrthoDB" id="5593520at2759"/>
<dbReference type="PANTHER" id="PTHR43478">
    <property type="entry name" value="NA+/H+ ANTIPORTER-RELATED"/>
    <property type="match status" value="1"/>
</dbReference>
<sequence>MICDPFKSILGLFLLAGTVTAFDYNITSAGSLDLTDVSTGIGGLKTIFTGDVTLVSVTGVEWEPSGVLDGDDFVSYTTLINGEPQATGTVSLVGVGRELPTEFDVGNVTIPSSGTASIEVILEIDGFTASTDGSFQVYGAGVSIIPLIFILIVAMTTQMVELSLFGGIWLGACIVTGSLADGFRDTVAVYILDALNDWGHVAVILFTVFLSGTVGMMQKSGGMLGFTRDVAKIATTPRTGMFACFFVGIIIFFDDYSNVLLAGETMRPLLDLLSISREKLSFVVDATSAPIASISPISSWVGFEIGLLNSELEKISDYVAANGLELTIKDSGFAIFLQSIKYRYYPIFMLVLMMITIALDRDFGPMLLAERQVRIYDRTDGGPNKGKVGELEGSGHNQPREDQPLLTLNMLLPVLILVVLIFLALVRSGDDGSGTQSFMDKIEGSDSFIALLYGTMGTAWIMILFYLVQITIPGTGKLALPTPNLIWDMMPWRKDQVEVAPRFLMSLGESVEAFLFGMTRVFLALVVLALAWASGALMTAVGCDRFFAAWIVGGVPPEWLPTLSFLISLLMALATGTSWGTMSILFPLILLPTYISSSGDPLIFYAVVAGVLSGSVAGDHMSPISDTTVLTALACDVTLVAHVSTQAPYVLIIVLISVIFGTIPIGFDAWPNMVGIALGWVASLGFVYAICVPVISKTGRWDPFFKYCCGRRHDRELIETITADCIKKFNGQSVEMKSAEEELLEDEDDLGKKKGVKDVESSEEDKPVEESPMLAESEEQLA</sequence>
<keyword evidence="8" id="KW-0732">Signal</keyword>
<feature type="transmembrane region" description="Helical" evidence="7">
    <location>
        <begin position="342"/>
        <end position="359"/>
    </location>
</feature>
<comment type="subcellular location">
    <subcellularLocation>
        <location evidence="1">Cell membrane</location>
        <topology evidence="1">Multi-pass membrane protein</topology>
    </subcellularLocation>
</comment>
<dbReference type="PANTHER" id="PTHR43478:SF1">
    <property type="entry name" value="NA+_H+ ANTIPORTER NHAC-LIKE C-TERMINAL DOMAIN-CONTAINING PROTEIN"/>
    <property type="match status" value="1"/>
</dbReference>
<dbReference type="AlphaFoldDB" id="A0A9K3PAU5"/>
<feature type="chain" id="PRO_5039952789" evidence="8">
    <location>
        <begin position="22"/>
        <end position="782"/>
    </location>
</feature>
<feature type="compositionally biased region" description="Basic and acidic residues" evidence="6">
    <location>
        <begin position="750"/>
        <end position="769"/>
    </location>
</feature>
<name>A0A9K3PAU5_9STRA</name>
<evidence type="ECO:0000256" key="4">
    <source>
        <dbReference type="ARBA" id="ARBA00022989"/>
    </source>
</evidence>
<reference evidence="10" key="1">
    <citation type="journal article" date="2021" name="Sci. Rep.">
        <title>Diploid genomic architecture of Nitzschia inconspicua, an elite biomass production diatom.</title>
        <authorList>
            <person name="Oliver A."/>
            <person name="Podell S."/>
            <person name="Pinowska A."/>
            <person name="Traller J.C."/>
            <person name="Smith S.R."/>
            <person name="McClure R."/>
            <person name="Beliaev A."/>
            <person name="Bohutskyi P."/>
            <person name="Hill E.A."/>
            <person name="Rabines A."/>
            <person name="Zheng H."/>
            <person name="Allen L.Z."/>
            <person name="Kuo A."/>
            <person name="Grigoriev I.V."/>
            <person name="Allen A.E."/>
            <person name="Hazlebeck D."/>
            <person name="Allen E.E."/>
        </authorList>
    </citation>
    <scope>NUCLEOTIDE SEQUENCE</scope>
    <source>
        <strain evidence="10">Hildebrandi</strain>
    </source>
</reference>
<feature type="transmembrane region" description="Helical" evidence="7">
    <location>
        <begin position="230"/>
        <end position="253"/>
    </location>
</feature>
<dbReference type="Proteomes" id="UP000693970">
    <property type="component" value="Unassembled WGS sequence"/>
</dbReference>
<feature type="transmembrane region" description="Helical" evidence="7">
    <location>
        <begin position="200"/>
        <end position="218"/>
    </location>
</feature>
<reference evidence="10" key="2">
    <citation type="submission" date="2021-04" db="EMBL/GenBank/DDBJ databases">
        <authorList>
            <person name="Podell S."/>
        </authorList>
    </citation>
    <scope>NUCLEOTIDE SEQUENCE</scope>
    <source>
        <strain evidence="10">Hildebrandi</strain>
    </source>
</reference>
<feature type="transmembrane region" description="Helical" evidence="7">
    <location>
        <begin position="405"/>
        <end position="427"/>
    </location>
</feature>
<evidence type="ECO:0000256" key="8">
    <source>
        <dbReference type="SAM" id="SignalP"/>
    </source>
</evidence>
<keyword evidence="2" id="KW-1003">Cell membrane</keyword>
<keyword evidence="11" id="KW-1185">Reference proteome</keyword>
<protein>
    <submittedName>
        <fullName evidence="10">Na+/H+ antiporter NhaC-like protein</fullName>
    </submittedName>
</protein>
<evidence type="ECO:0000256" key="6">
    <source>
        <dbReference type="SAM" id="MobiDB-lite"/>
    </source>
</evidence>
<evidence type="ECO:0000259" key="9">
    <source>
        <dbReference type="Pfam" id="PF03553"/>
    </source>
</evidence>
<keyword evidence="5 7" id="KW-0472">Membrane</keyword>
<feature type="signal peptide" evidence="8">
    <location>
        <begin position="1"/>
        <end position="21"/>
    </location>
</feature>
<feature type="transmembrane region" description="Helical" evidence="7">
    <location>
        <begin position="562"/>
        <end position="590"/>
    </location>
</feature>
<dbReference type="GO" id="GO:0005886">
    <property type="term" value="C:plasma membrane"/>
    <property type="evidence" value="ECO:0007669"/>
    <property type="project" value="UniProtKB-SubCell"/>
</dbReference>
<evidence type="ECO:0000256" key="7">
    <source>
        <dbReference type="SAM" id="Phobius"/>
    </source>
</evidence>
<feature type="transmembrane region" description="Helical" evidence="7">
    <location>
        <begin position="673"/>
        <end position="696"/>
    </location>
</feature>
<feature type="transmembrane region" description="Helical" evidence="7">
    <location>
        <begin position="521"/>
        <end position="542"/>
    </location>
</feature>
<dbReference type="InterPro" id="IPR018461">
    <property type="entry name" value="Na/H_Antiport_NhaC-like_C"/>
</dbReference>
<accession>A0A9K3PAU5</accession>
<feature type="region of interest" description="Disordered" evidence="6">
    <location>
        <begin position="738"/>
        <end position="782"/>
    </location>
</feature>
<organism evidence="10 11">
    <name type="scientific">Nitzschia inconspicua</name>
    <dbReference type="NCBI Taxonomy" id="303405"/>
    <lineage>
        <taxon>Eukaryota</taxon>
        <taxon>Sar</taxon>
        <taxon>Stramenopiles</taxon>
        <taxon>Ochrophyta</taxon>
        <taxon>Bacillariophyta</taxon>
        <taxon>Bacillariophyceae</taxon>
        <taxon>Bacillariophycidae</taxon>
        <taxon>Bacillariales</taxon>
        <taxon>Bacillariaceae</taxon>
        <taxon>Nitzschia</taxon>
    </lineage>
</organism>
<feature type="transmembrane region" description="Helical" evidence="7">
    <location>
        <begin position="447"/>
        <end position="468"/>
    </location>
</feature>
<feature type="region of interest" description="Disordered" evidence="6">
    <location>
        <begin position="379"/>
        <end position="399"/>
    </location>
</feature>
<comment type="caution">
    <text evidence="10">The sequence shown here is derived from an EMBL/GenBank/DDBJ whole genome shotgun (WGS) entry which is preliminary data.</text>
</comment>
<feature type="domain" description="Na+/H+ antiporter NhaC-like C-terminal" evidence="9">
    <location>
        <begin position="299"/>
        <end position="659"/>
    </location>
</feature>
<dbReference type="EMBL" id="JAGRRH010000027">
    <property type="protein sequence ID" value="KAG7340782.1"/>
    <property type="molecule type" value="Genomic_DNA"/>
</dbReference>
<feature type="transmembrane region" description="Helical" evidence="7">
    <location>
        <begin position="135"/>
        <end position="155"/>
    </location>
</feature>
<feature type="transmembrane region" description="Helical" evidence="7">
    <location>
        <begin position="649"/>
        <end position="667"/>
    </location>
</feature>
<evidence type="ECO:0000256" key="5">
    <source>
        <dbReference type="ARBA" id="ARBA00023136"/>
    </source>
</evidence>
<evidence type="ECO:0000256" key="2">
    <source>
        <dbReference type="ARBA" id="ARBA00022475"/>
    </source>
</evidence>
<gene>
    <name evidence="10" type="ORF">IV203_024325</name>
</gene>
<feature type="transmembrane region" description="Helical" evidence="7">
    <location>
        <begin position="162"/>
        <end position="180"/>
    </location>
</feature>
<evidence type="ECO:0000256" key="3">
    <source>
        <dbReference type="ARBA" id="ARBA00022692"/>
    </source>
</evidence>
<dbReference type="Pfam" id="PF03553">
    <property type="entry name" value="Na_H_antiporter"/>
    <property type="match status" value="1"/>
</dbReference>
<evidence type="ECO:0000313" key="10">
    <source>
        <dbReference type="EMBL" id="KAG7340782.1"/>
    </source>
</evidence>